<keyword evidence="2" id="KW-1133">Transmembrane helix</keyword>
<feature type="compositionally biased region" description="Pro residues" evidence="1">
    <location>
        <begin position="53"/>
        <end position="65"/>
    </location>
</feature>
<accession>A0A1Y2ATQ0</accession>
<protein>
    <submittedName>
        <fullName evidence="3">Uncharacterized protein</fullName>
    </submittedName>
</protein>
<dbReference type="InParanoid" id="A0A1Y2ATQ0"/>
<name>A0A1Y2ATQ0_9TREE</name>
<keyword evidence="2" id="KW-0812">Transmembrane</keyword>
<feature type="transmembrane region" description="Helical" evidence="2">
    <location>
        <begin position="76"/>
        <end position="96"/>
    </location>
</feature>
<keyword evidence="2" id="KW-0472">Membrane</keyword>
<dbReference type="PANTHER" id="PTHR28142">
    <property type="entry name" value="MITOCHONDRIAL INNER MEMBRANE I-AAA PROTEASE SUPERCOMPLEX SUBUNIT MGR3-RELATED"/>
    <property type="match status" value="1"/>
</dbReference>
<keyword evidence="4" id="KW-1185">Reference proteome</keyword>
<feature type="region of interest" description="Disordered" evidence="1">
    <location>
        <begin position="434"/>
        <end position="454"/>
    </location>
</feature>
<feature type="region of interest" description="Disordered" evidence="1">
    <location>
        <begin position="240"/>
        <end position="282"/>
    </location>
</feature>
<dbReference type="EMBL" id="MCFC01000053">
    <property type="protein sequence ID" value="ORY25844.1"/>
    <property type="molecule type" value="Genomic_DNA"/>
</dbReference>
<feature type="region of interest" description="Disordered" evidence="1">
    <location>
        <begin position="45"/>
        <end position="69"/>
    </location>
</feature>
<dbReference type="InterPro" id="IPR040201">
    <property type="entry name" value="Mrg3-like"/>
</dbReference>
<sequence>MSMSRISIAAINRLAGPSTRPYLSSSRLVVAHSCRSTPFHRSFSASQLRPQSQLPPPPPSPPPLGAPGESKGRFSVVQIVSAIVVVSLFATIYGVLEYYNTLSDWPEPIRSSLRSALKASARNDPARADHYYRQAIQAALTLPCSTLEPDPLRKLSGIFISHAGMLEKDGQLPKAFEQLRTALELFGPHALDKDASARISGDWAGNIQISDGDHIRAIGLAQKLGDLALRISNKSIISPFPHSTPTPTSTPASIPAPLSASAPTPLSTTAKNRKVEEQVGPRSWPEAAEHYFSTALSAMLRIGLASRSPESTDQVIIGRDLELADGNGTDTDADGSGSGKITKRTVALTMMGLSDVYASKGEYALAGQLLIQAVSTLLPPTAPSEDVLPVADRCQAAVLMTSISSLALKPNTTQAKKTSKSWSLRSLQLANKTISSQSQSSSNNNSVSNSISTSKDPSIAICQQARITSLFNLGMLAEMDNDLSEALRLLSIVSTSAKELGFVEGRRQALDALRRIGKKLDSSSST</sequence>
<evidence type="ECO:0000313" key="4">
    <source>
        <dbReference type="Proteomes" id="UP000193986"/>
    </source>
</evidence>
<evidence type="ECO:0000313" key="3">
    <source>
        <dbReference type="EMBL" id="ORY25844.1"/>
    </source>
</evidence>
<dbReference type="OrthoDB" id="10050400at2759"/>
<evidence type="ECO:0000256" key="2">
    <source>
        <dbReference type="SAM" id="Phobius"/>
    </source>
</evidence>
<feature type="compositionally biased region" description="Low complexity" evidence="1">
    <location>
        <begin position="240"/>
        <end position="270"/>
    </location>
</feature>
<dbReference type="PANTHER" id="PTHR28142:SF1">
    <property type="entry name" value="MITOCHONDRIAL INNER MEMBRANE I-AAA PROTEASE SUPERCOMPLEX SUBUNIT MGR3-RELATED"/>
    <property type="match status" value="1"/>
</dbReference>
<organism evidence="3 4">
    <name type="scientific">Naematelia encephala</name>
    <dbReference type="NCBI Taxonomy" id="71784"/>
    <lineage>
        <taxon>Eukaryota</taxon>
        <taxon>Fungi</taxon>
        <taxon>Dikarya</taxon>
        <taxon>Basidiomycota</taxon>
        <taxon>Agaricomycotina</taxon>
        <taxon>Tremellomycetes</taxon>
        <taxon>Tremellales</taxon>
        <taxon>Naemateliaceae</taxon>
        <taxon>Naematelia</taxon>
    </lineage>
</organism>
<evidence type="ECO:0000256" key="1">
    <source>
        <dbReference type="SAM" id="MobiDB-lite"/>
    </source>
</evidence>
<gene>
    <name evidence="3" type="ORF">BCR39DRAFT_542990</name>
</gene>
<dbReference type="STRING" id="71784.A0A1Y2ATQ0"/>
<dbReference type="AlphaFoldDB" id="A0A1Y2ATQ0"/>
<dbReference type="Proteomes" id="UP000193986">
    <property type="component" value="Unassembled WGS sequence"/>
</dbReference>
<reference evidence="3 4" key="1">
    <citation type="submission" date="2016-07" db="EMBL/GenBank/DDBJ databases">
        <title>Pervasive Adenine N6-methylation of Active Genes in Fungi.</title>
        <authorList>
            <consortium name="DOE Joint Genome Institute"/>
            <person name="Mondo S.J."/>
            <person name="Dannebaum R.O."/>
            <person name="Kuo R.C."/>
            <person name="Labutti K."/>
            <person name="Haridas S."/>
            <person name="Kuo A."/>
            <person name="Salamov A."/>
            <person name="Ahrendt S.R."/>
            <person name="Lipzen A."/>
            <person name="Sullivan W."/>
            <person name="Andreopoulos W.B."/>
            <person name="Clum A."/>
            <person name="Lindquist E."/>
            <person name="Daum C."/>
            <person name="Ramamoorthy G.K."/>
            <person name="Gryganskyi A."/>
            <person name="Culley D."/>
            <person name="Magnuson J.K."/>
            <person name="James T.Y."/>
            <person name="O'Malley M.A."/>
            <person name="Stajich J.E."/>
            <person name="Spatafora J.W."/>
            <person name="Visel A."/>
            <person name="Grigoriev I.V."/>
        </authorList>
    </citation>
    <scope>NUCLEOTIDE SEQUENCE [LARGE SCALE GENOMIC DNA]</scope>
    <source>
        <strain evidence="3 4">68-887.2</strain>
    </source>
</reference>
<comment type="caution">
    <text evidence="3">The sequence shown here is derived from an EMBL/GenBank/DDBJ whole genome shotgun (WGS) entry which is preliminary data.</text>
</comment>
<dbReference type="InterPro" id="IPR011990">
    <property type="entry name" value="TPR-like_helical_dom_sf"/>
</dbReference>
<proteinExistence type="predicted"/>
<dbReference type="Gene3D" id="1.25.40.10">
    <property type="entry name" value="Tetratricopeptide repeat domain"/>
    <property type="match status" value="1"/>
</dbReference>